<proteinExistence type="predicted"/>
<reference evidence="2" key="1">
    <citation type="submission" date="2016-10" db="EMBL/GenBank/DDBJ databases">
        <authorList>
            <person name="Varghese N."/>
            <person name="Submissions S."/>
        </authorList>
    </citation>
    <scope>NUCLEOTIDE SEQUENCE [LARGE SCALE GENOMIC DNA]</scope>
    <source>
        <strain evidence="2">Nm71</strain>
    </source>
</reference>
<gene>
    <name evidence="1" type="ORF">SAMN05216326_1224</name>
</gene>
<evidence type="ECO:0000313" key="2">
    <source>
        <dbReference type="Proteomes" id="UP000199345"/>
    </source>
</evidence>
<dbReference type="EMBL" id="FOIA01000022">
    <property type="protein sequence ID" value="SET34922.1"/>
    <property type="molecule type" value="Genomic_DNA"/>
</dbReference>
<protein>
    <submittedName>
        <fullName evidence="1">Type I restriction enzyme, R subunit</fullName>
    </submittedName>
</protein>
<dbReference type="AlphaFoldDB" id="A0A1I0DSI9"/>
<keyword evidence="2" id="KW-1185">Reference proteome</keyword>
<name>A0A1I0DSI9_9PROT</name>
<sequence length="58" mass="6740">MSLFGGDKANEFTFQNDIIRQMLSNGWLLGKPENYNRELALYPEDVLGFVKETQDAQW</sequence>
<evidence type="ECO:0000313" key="1">
    <source>
        <dbReference type="EMBL" id="SET34922.1"/>
    </source>
</evidence>
<dbReference type="RefSeq" id="WP_177170357.1">
    <property type="nucleotide sequence ID" value="NZ_FOIA01000022.1"/>
</dbReference>
<organism evidence="1 2">
    <name type="scientific">Nitrosomonas marina</name>
    <dbReference type="NCBI Taxonomy" id="917"/>
    <lineage>
        <taxon>Bacteria</taxon>
        <taxon>Pseudomonadati</taxon>
        <taxon>Pseudomonadota</taxon>
        <taxon>Betaproteobacteria</taxon>
        <taxon>Nitrosomonadales</taxon>
        <taxon>Nitrosomonadaceae</taxon>
        <taxon>Nitrosomonas</taxon>
    </lineage>
</organism>
<dbReference type="Proteomes" id="UP000199345">
    <property type="component" value="Unassembled WGS sequence"/>
</dbReference>
<accession>A0A1I0DSI9</accession>